<evidence type="ECO:0008006" key="4">
    <source>
        <dbReference type="Google" id="ProtNLM"/>
    </source>
</evidence>
<accession>A0A317XLT0</accession>
<proteinExistence type="predicted"/>
<organism evidence="2 3">
    <name type="scientific">Testicularia cyperi</name>
    <dbReference type="NCBI Taxonomy" id="1882483"/>
    <lineage>
        <taxon>Eukaryota</taxon>
        <taxon>Fungi</taxon>
        <taxon>Dikarya</taxon>
        <taxon>Basidiomycota</taxon>
        <taxon>Ustilaginomycotina</taxon>
        <taxon>Ustilaginomycetes</taxon>
        <taxon>Ustilaginales</taxon>
        <taxon>Anthracoideaceae</taxon>
        <taxon>Testicularia</taxon>
    </lineage>
</organism>
<name>A0A317XLT0_9BASI</name>
<evidence type="ECO:0000313" key="3">
    <source>
        <dbReference type="Proteomes" id="UP000246740"/>
    </source>
</evidence>
<keyword evidence="1" id="KW-0732">Signal</keyword>
<dbReference type="Proteomes" id="UP000246740">
    <property type="component" value="Unassembled WGS sequence"/>
</dbReference>
<evidence type="ECO:0000313" key="2">
    <source>
        <dbReference type="EMBL" id="PWY99283.1"/>
    </source>
</evidence>
<sequence>MQIISTLLVVLAVAGYAVGSDPNCAPNGVCDPHSDDVPNSCVVSISRRDGTKSSTGCSDGVKCCLSKDPGPNDIFVEGYCDGTSPYGSMNPQDCF</sequence>
<feature type="signal peptide" evidence="1">
    <location>
        <begin position="1"/>
        <end position="19"/>
    </location>
</feature>
<dbReference type="EMBL" id="KZ819195">
    <property type="protein sequence ID" value="PWY99283.1"/>
    <property type="molecule type" value="Genomic_DNA"/>
</dbReference>
<evidence type="ECO:0000256" key="1">
    <source>
        <dbReference type="SAM" id="SignalP"/>
    </source>
</evidence>
<reference evidence="2 3" key="1">
    <citation type="journal article" date="2018" name="Mol. Biol. Evol.">
        <title>Broad Genomic Sampling Reveals a Smut Pathogenic Ancestry of the Fungal Clade Ustilaginomycotina.</title>
        <authorList>
            <person name="Kijpornyongpan T."/>
            <person name="Mondo S.J."/>
            <person name="Barry K."/>
            <person name="Sandor L."/>
            <person name="Lee J."/>
            <person name="Lipzen A."/>
            <person name="Pangilinan J."/>
            <person name="LaButti K."/>
            <person name="Hainaut M."/>
            <person name="Henrissat B."/>
            <person name="Grigoriev I.V."/>
            <person name="Spatafora J.W."/>
            <person name="Aime M.C."/>
        </authorList>
    </citation>
    <scope>NUCLEOTIDE SEQUENCE [LARGE SCALE GENOMIC DNA]</scope>
    <source>
        <strain evidence="2 3">MCA 3645</strain>
    </source>
</reference>
<protein>
    <recommendedName>
        <fullName evidence="4">Hydrophobin</fullName>
    </recommendedName>
</protein>
<dbReference type="InParanoid" id="A0A317XLT0"/>
<keyword evidence="3" id="KW-1185">Reference proteome</keyword>
<gene>
    <name evidence="2" type="ORF">BCV70DRAFT_200861</name>
</gene>
<dbReference type="AlphaFoldDB" id="A0A317XLT0"/>
<feature type="chain" id="PRO_5016292475" description="Hydrophobin" evidence="1">
    <location>
        <begin position="20"/>
        <end position="95"/>
    </location>
</feature>